<evidence type="ECO:0000256" key="1">
    <source>
        <dbReference type="ARBA" id="ARBA00022801"/>
    </source>
</evidence>
<dbReference type="Gene3D" id="3.90.79.10">
    <property type="entry name" value="Nucleoside Triphosphate Pyrophosphohydrolase"/>
    <property type="match status" value="1"/>
</dbReference>
<proteinExistence type="predicted"/>
<dbReference type="InterPro" id="IPR015797">
    <property type="entry name" value="NUDIX_hydrolase-like_dom_sf"/>
</dbReference>
<name>A0A5C4TEA5_9BACL</name>
<accession>A0A5C4TEA5</accession>
<keyword evidence="1 3" id="KW-0378">Hydrolase</keyword>
<dbReference type="InterPro" id="IPR020084">
    <property type="entry name" value="NUDIX_hydrolase_CS"/>
</dbReference>
<organism evidence="3 4">
    <name type="scientific">Paenibacillus hemerocallicola</name>
    <dbReference type="NCBI Taxonomy" id="1172614"/>
    <lineage>
        <taxon>Bacteria</taxon>
        <taxon>Bacillati</taxon>
        <taxon>Bacillota</taxon>
        <taxon>Bacilli</taxon>
        <taxon>Bacillales</taxon>
        <taxon>Paenibacillaceae</taxon>
        <taxon>Paenibacillus</taxon>
    </lineage>
</organism>
<feature type="domain" description="Nudix hydrolase" evidence="2">
    <location>
        <begin position="18"/>
        <end position="185"/>
    </location>
</feature>
<dbReference type="Pfam" id="PF00293">
    <property type="entry name" value="NUDIX"/>
    <property type="match status" value="1"/>
</dbReference>
<dbReference type="EMBL" id="VDCQ01000005">
    <property type="protein sequence ID" value="TNJ67361.1"/>
    <property type="molecule type" value="Genomic_DNA"/>
</dbReference>
<dbReference type="SUPFAM" id="SSF55811">
    <property type="entry name" value="Nudix"/>
    <property type="match status" value="1"/>
</dbReference>
<dbReference type="Proteomes" id="UP000307943">
    <property type="component" value="Unassembled WGS sequence"/>
</dbReference>
<evidence type="ECO:0000259" key="2">
    <source>
        <dbReference type="PROSITE" id="PS51462"/>
    </source>
</evidence>
<dbReference type="PROSITE" id="PS00893">
    <property type="entry name" value="NUDIX_BOX"/>
    <property type="match status" value="1"/>
</dbReference>
<dbReference type="GO" id="GO:0016787">
    <property type="term" value="F:hydrolase activity"/>
    <property type="evidence" value="ECO:0007669"/>
    <property type="project" value="UniProtKB-KW"/>
</dbReference>
<sequence>MTNTSEPLRTIEVLSLTDNQPFCAGIVWVRDGKLAITLNPDGMPEELGEGVLRIGGVGGGQEPGESILECALREAREELGNEDVRLVSSDVTYFHDMDTGEIVQVRSTDNTAPFLLERMTSKHPDKPYRPGLPFGRYVYFCLYLGEAEEANVNPDDDVAGVVFIPLEHGRLLQKEALTLGELLEAGAELLEAYAIPRHTRLWLPGNESIRIVLRLLEGRSI</sequence>
<keyword evidence="4" id="KW-1185">Reference proteome</keyword>
<comment type="caution">
    <text evidence="3">The sequence shown here is derived from an EMBL/GenBank/DDBJ whole genome shotgun (WGS) entry which is preliminary data.</text>
</comment>
<dbReference type="OrthoDB" id="154707at2"/>
<protein>
    <submittedName>
        <fullName evidence="3">NUDIX hydrolase</fullName>
    </submittedName>
</protein>
<gene>
    <name evidence="3" type="ORF">FE784_05235</name>
</gene>
<dbReference type="AlphaFoldDB" id="A0A5C4TEA5"/>
<dbReference type="InterPro" id="IPR000086">
    <property type="entry name" value="NUDIX_hydrolase_dom"/>
</dbReference>
<dbReference type="RefSeq" id="WP_139601074.1">
    <property type="nucleotide sequence ID" value="NZ_VDCQ01000005.1"/>
</dbReference>
<dbReference type="PROSITE" id="PS51462">
    <property type="entry name" value="NUDIX"/>
    <property type="match status" value="1"/>
</dbReference>
<evidence type="ECO:0000313" key="4">
    <source>
        <dbReference type="Proteomes" id="UP000307943"/>
    </source>
</evidence>
<evidence type="ECO:0000313" key="3">
    <source>
        <dbReference type="EMBL" id="TNJ67361.1"/>
    </source>
</evidence>
<reference evidence="3 4" key="1">
    <citation type="submission" date="2019-05" db="EMBL/GenBank/DDBJ databases">
        <title>We sequenced the genome of Paenibacillus hemerocallicola KCTC 33185 for further insight into its adaptation and study the phylogeny of Paenibacillus.</title>
        <authorList>
            <person name="Narsing Rao M.P."/>
        </authorList>
    </citation>
    <scope>NUCLEOTIDE SEQUENCE [LARGE SCALE GENOMIC DNA]</scope>
    <source>
        <strain evidence="3 4">KCTC 33185</strain>
    </source>
</reference>